<dbReference type="Pfam" id="PF13231">
    <property type="entry name" value="PMT_2"/>
    <property type="match status" value="1"/>
</dbReference>
<protein>
    <recommendedName>
        <fullName evidence="9">Glycosyltransferase RgtA/B/C/D-like domain-containing protein</fullName>
    </recommendedName>
</protein>
<dbReference type="InterPro" id="IPR038731">
    <property type="entry name" value="RgtA/B/C-like"/>
</dbReference>
<keyword evidence="7 8" id="KW-0472">Membrane</keyword>
<evidence type="ECO:0000313" key="11">
    <source>
        <dbReference type="Proteomes" id="UP000677082"/>
    </source>
</evidence>
<evidence type="ECO:0000256" key="7">
    <source>
        <dbReference type="ARBA" id="ARBA00023136"/>
    </source>
</evidence>
<evidence type="ECO:0000256" key="3">
    <source>
        <dbReference type="ARBA" id="ARBA00022676"/>
    </source>
</evidence>
<evidence type="ECO:0000256" key="8">
    <source>
        <dbReference type="SAM" id="Phobius"/>
    </source>
</evidence>
<evidence type="ECO:0000256" key="5">
    <source>
        <dbReference type="ARBA" id="ARBA00022692"/>
    </source>
</evidence>
<evidence type="ECO:0000259" key="9">
    <source>
        <dbReference type="Pfam" id="PF13231"/>
    </source>
</evidence>
<feature type="transmembrane region" description="Helical" evidence="8">
    <location>
        <begin position="312"/>
        <end position="334"/>
    </location>
</feature>
<comment type="subcellular location">
    <subcellularLocation>
        <location evidence="1">Cell membrane</location>
        <topology evidence="1">Multi-pass membrane protein</topology>
    </subcellularLocation>
</comment>
<feature type="transmembrane region" description="Helical" evidence="8">
    <location>
        <begin position="227"/>
        <end position="252"/>
    </location>
</feature>
<dbReference type="EMBL" id="BOQN01000068">
    <property type="protein sequence ID" value="GIM93650.1"/>
    <property type="molecule type" value="Genomic_DNA"/>
</dbReference>
<reference evidence="10 11" key="1">
    <citation type="submission" date="2021-03" db="EMBL/GenBank/DDBJ databases">
        <title>Whole genome shotgun sequence of Actinoplanes toevensis NBRC 105298.</title>
        <authorList>
            <person name="Komaki H."/>
            <person name="Tamura T."/>
        </authorList>
    </citation>
    <scope>NUCLEOTIDE SEQUENCE [LARGE SCALE GENOMIC DNA]</scope>
    <source>
        <strain evidence="10 11">NBRC 105298</strain>
    </source>
</reference>
<name>A0A919W5X0_9ACTN</name>
<dbReference type="GO" id="GO:0005886">
    <property type="term" value="C:plasma membrane"/>
    <property type="evidence" value="ECO:0007669"/>
    <property type="project" value="UniProtKB-SubCell"/>
</dbReference>
<dbReference type="RefSeq" id="WP_213009452.1">
    <property type="nucleotide sequence ID" value="NZ_BOQN01000068.1"/>
</dbReference>
<feature type="transmembrane region" description="Helical" evidence="8">
    <location>
        <begin position="264"/>
        <end position="280"/>
    </location>
</feature>
<evidence type="ECO:0000256" key="1">
    <source>
        <dbReference type="ARBA" id="ARBA00004651"/>
    </source>
</evidence>
<dbReference type="AlphaFoldDB" id="A0A919W5X0"/>
<sequence length="483" mass="50675">MRRIRPEWSVAAALLVLLLATSSQYGWHRDELYFVAAGRHPAWGYPDQPSLAPLLSAGLYRVGGGSLVVVRLASALATATTVVLVGAIAGLLGGTGRARLLAASMWAVGAAALITGHLVSTATFDVMFTVAVTACIMKALTEGRPNWMLSAGVLLGFGLFNKMVIGVVIALVCTALLVLGPRRPLLTWQALAGALFAVLGALPYLLWQSAHGWPQAKVAASIAGDENWIGVIPTQLVLVSIFLVPFLGAGLVRLLRSDAGPARAFGYAYLALLVLILATGGKGYYAAGLLPVVVASTGIVTDMWLTHGRRRLRTALVGTAMGVSLVLNAINGLAITPAAQLQHSGINTLNHEAGEQVGWPEFQETVRTAVRNLPPDQQGQAVVFASNYAEAAAVQLGHDLPSAYSGHNAYASWPPPSSATGPVILTGFTPGDTVSRHFTGCQVAGRVDNGYGLDNDEQGAILQRCSGPIGDWTAIWPSLIHYD</sequence>
<feature type="transmembrane region" description="Helical" evidence="8">
    <location>
        <begin position="186"/>
        <end position="207"/>
    </location>
</feature>
<dbReference type="GO" id="GO:0009103">
    <property type="term" value="P:lipopolysaccharide biosynthetic process"/>
    <property type="evidence" value="ECO:0007669"/>
    <property type="project" value="UniProtKB-ARBA"/>
</dbReference>
<accession>A0A919W5X0</accession>
<keyword evidence="4" id="KW-0808">Transferase</keyword>
<evidence type="ECO:0000256" key="2">
    <source>
        <dbReference type="ARBA" id="ARBA00022475"/>
    </source>
</evidence>
<dbReference type="PANTHER" id="PTHR33908">
    <property type="entry name" value="MANNOSYLTRANSFERASE YKCB-RELATED"/>
    <property type="match status" value="1"/>
</dbReference>
<comment type="caution">
    <text evidence="10">The sequence shown here is derived from an EMBL/GenBank/DDBJ whole genome shotgun (WGS) entry which is preliminary data.</text>
</comment>
<evidence type="ECO:0000256" key="4">
    <source>
        <dbReference type="ARBA" id="ARBA00022679"/>
    </source>
</evidence>
<evidence type="ECO:0000256" key="6">
    <source>
        <dbReference type="ARBA" id="ARBA00022989"/>
    </source>
</evidence>
<gene>
    <name evidence="10" type="ORF">Ato02nite_054430</name>
</gene>
<proteinExistence type="predicted"/>
<evidence type="ECO:0000313" key="10">
    <source>
        <dbReference type="EMBL" id="GIM93650.1"/>
    </source>
</evidence>
<feature type="transmembrane region" description="Helical" evidence="8">
    <location>
        <begin position="286"/>
        <end position="305"/>
    </location>
</feature>
<keyword evidence="3" id="KW-0328">Glycosyltransferase</keyword>
<dbReference type="InterPro" id="IPR050297">
    <property type="entry name" value="LipidA_mod_glycosyltrf_83"/>
</dbReference>
<keyword evidence="2" id="KW-1003">Cell membrane</keyword>
<feature type="transmembrane region" description="Helical" evidence="8">
    <location>
        <begin position="68"/>
        <end position="93"/>
    </location>
</feature>
<dbReference type="GO" id="GO:0016763">
    <property type="term" value="F:pentosyltransferase activity"/>
    <property type="evidence" value="ECO:0007669"/>
    <property type="project" value="TreeGrafter"/>
</dbReference>
<keyword evidence="6 8" id="KW-1133">Transmembrane helix</keyword>
<dbReference type="PANTHER" id="PTHR33908:SF11">
    <property type="entry name" value="MEMBRANE PROTEIN"/>
    <property type="match status" value="1"/>
</dbReference>
<feature type="transmembrane region" description="Helical" evidence="8">
    <location>
        <begin position="100"/>
        <end position="119"/>
    </location>
</feature>
<keyword evidence="11" id="KW-1185">Reference proteome</keyword>
<dbReference type="Proteomes" id="UP000677082">
    <property type="component" value="Unassembled WGS sequence"/>
</dbReference>
<feature type="domain" description="Glycosyltransferase RgtA/B/C/D-like" evidence="9">
    <location>
        <begin position="47"/>
        <end position="207"/>
    </location>
</feature>
<organism evidence="10 11">
    <name type="scientific">Paractinoplanes toevensis</name>
    <dbReference type="NCBI Taxonomy" id="571911"/>
    <lineage>
        <taxon>Bacteria</taxon>
        <taxon>Bacillati</taxon>
        <taxon>Actinomycetota</taxon>
        <taxon>Actinomycetes</taxon>
        <taxon>Micromonosporales</taxon>
        <taxon>Micromonosporaceae</taxon>
        <taxon>Paractinoplanes</taxon>
    </lineage>
</organism>
<feature type="transmembrane region" description="Helical" evidence="8">
    <location>
        <begin position="147"/>
        <end position="179"/>
    </location>
</feature>
<keyword evidence="5 8" id="KW-0812">Transmembrane</keyword>